<dbReference type="GO" id="GO:0000981">
    <property type="term" value="F:DNA-binding transcription factor activity, RNA polymerase II-specific"/>
    <property type="evidence" value="ECO:0007669"/>
    <property type="project" value="InterPro"/>
</dbReference>
<dbReference type="Pfam" id="PF00172">
    <property type="entry name" value="Zn_clus"/>
    <property type="match status" value="1"/>
</dbReference>
<feature type="compositionally biased region" description="Basic residues" evidence="6">
    <location>
        <begin position="29"/>
        <end position="43"/>
    </location>
</feature>
<dbReference type="PROSITE" id="PS00463">
    <property type="entry name" value="ZN2_CY6_FUNGAL_1"/>
    <property type="match status" value="1"/>
</dbReference>
<dbReference type="CDD" id="cd00067">
    <property type="entry name" value="GAL4"/>
    <property type="match status" value="1"/>
</dbReference>
<dbReference type="InterPro" id="IPR036864">
    <property type="entry name" value="Zn2-C6_fun-type_DNA-bd_sf"/>
</dbReference>
<feature type="compositionally biased region" description="Polar residues" evidence="6">
    <location>
        <begin position="104"/>
        <end position="114"/>
    </location>
</feature>
<keyword evidence="9" id="KW-1185">Reference proteome</keyword>
<feature type="compositionally biased region" description="Low complexity" evidence="6">
    <location>
        <begin position="74"/>
        <end position="85"/>
    </location>
</feature>
<sequence>MSAAAPPSSHTSYTSRQAQGQAQPGDPQHHHHHHHHNHNHNHNHPNASSPDPDPERAHSLDHHLNQDNDDDHNPPGSWSPSSSARSDTEPPSSHPTKRRKHNHNPPSSRPLSVSCETCKQRKVKCDRGLPACGWCTKNGQRCEYKARKKPGLRAGYGRELEGRLAEQAGLIDQIRATLHRHDITLAQLTAAPPPNPPALPPAFRDPPPQQPSQSPHTPLLPRPDLWPKPMFPPTYPASAEYADSRPSHGYATAHMQEVNGALPPLQTREMYAPDAQALVAGRGGANGAGPGAKYGADPGVGHAARAEPEFPAYDVCEHLVDLFFAHVNPWCPLLHQQATVDALFKPALMQEEEKILLHAIIATTLRFSTDVRLTDEVRVRQHKVSKERVQLYGLEYSSVRSLQALVILTLDLVGDSNGPPGWNMLALISRAVVQLGLAVESTSLAVAPAYPSIYTLRTVILPEPKDFIEDESRRRLFWVIFLLDRYATIATAFDFALDEKEIDRRLPCRDDFFISNRFVETRWFKTAHRSDYTLDKPENLGSFGYYIEVIGILSRIHQFLKQPVDISALPDVEQWQRTYRALDSELQTWQYNLPPEHGNMSRAYSPPSSKNPPPTPPAWIMLHATFHTTMIRLHSSAAYPTTRSPIFTPSFSAAQRCQSAVEHIAALTAYVVSTGQLPHLGPPFAFALWVAARVLLVHGCTLVRRVSRLIHPLVDALHVLGRSWRVAARYADLLARVLDEYRESEATPGGGVPRSVTILADMRRTAFDLDALISRQPRGGGGAVGGQGAGGGAPVGVQPSRADLEYLDVFDFFNVPRLAGGVGEEGGMEGEFNITNFMVDASADWLGGA</sequence>
<dbReference type="PANTHER" id="PTHR47338">
    <property type="entry name" value="ZN(II)2CYS6 TRANSCRIPTION FACTOR (EUROFUNG)-RELATED"/>
    <property type="match status" value="1"/>
</dbReference>
<evidence type="ECO:0000256" key="5">
    <source>
        <dbReference type="ARBA" id="ARBA00023242"/>
    </source>
</evidence>
<protein>
    <recommendedName>
        <fullName evidence="7">Zn(2)-C6 fungal-type domain-containing protein</fullName>
    </recommendedName>
</protein>
<feature type="compositionally biased region" description="Low complexity" evidence="6">
    <location>
        <begin position="17"/>
        <end position="26"/>
    </location>
</feature>
<reference evidence="8" key="1">
    <citation type="journal article" date="2020" name="Stud. Mycol.">
        <title>101 Dothideomycetes genomes: a test case for predicting lifestyles and emergence of pathogens.</title>
        <authorList>
            <person name="Haridas S."/>
            <person name="Albert R."/>
            <person name="Binder M."/>
            <person name="Bloem J."/>
            <person name="Labutti K."/>
            <person name="Salamov A."/>
            <person name="Andreopoulos B."/>
            <person name="Baker S."/>
            <person name="Barry K."/>
            <person name="Bills G."/>
            <person name="Bluhm B."/>
            <person name="Cannon C."/>
            <person name="Castanera R."/>
            <person name="Culley D."/>
            <person name="Daum C."/>
            <person name="Ezra D."/>
            <person name="Gonzalez J."/>
            <person name="Henrissat B."/>
            <person name="Kuo A."/>
            <person name="Liang C."/>
            <person name="Lipzen A."/>
            <person name="Lutzoni F."/>
            <person name="Magnuson J."/>
            <person name="Mondo S."/>
            <person name="Nolan M."/>
            <person name="Ohm R."/>
            <person name="Pangilinan J."/>
            <person name="Park H.-J."/>
            <person name="Ramirez L."/>
            <person name="Alfaro M."/>
            <person name="Sun H."/>
            <person name="Tritt A."/>
            <person name="Yoshinaga Y."/>
            <person name="Zwiers L.-H."/>
            <person name="Turgeon B."/>
            <person name="Goodwin S."/>
            <person name="Spatafora J."/>
            <person name="Crous P."/>
            <person name="Grigoriev I."/>
        </authorList>
    </citation>
    <scope>NUCLEOTIDE SEQUENCE</scope>
    <source>
        <strain evidence="8">CBS 262.69</strain>
    </source>
</reference>
<dbReference type="PROSITE" id="PS50048">
    <property type="entry name" value="ZN2_CY6_FUNGAL_2"/>
    <property type="match status" value="1"/>
</dbReference>
<evidence type="ECO:0000256" key="3">
    <source>
        <dbReference type="ARBA" id="ARBA00023015"/>
    </source>
</evidence>
<keyword evidence="3" id="KW-0805">Transcription regulation</keyword>
<evidence type="ECO:0000259" key="7">
    <source>
        <dbReference type="PROSITE" id="PS50048"/>
    </source>
</evidence>
<feature type="compositionally biased region" description="Pro residues" evidence="6">
    <location>
        <begin position="191"/>
        <end position="210"/>
    </location>
</feature>
<dbReference type="InterPro" id="IPR050815">
    <property type="entry name" value="TF_fung"/>
</dbReference>
<evidence type="ECO:0000313" key="8">
    <source>
        <dbReference type="EMBL" id="KAF2401969.1"/>
    </source>
</evidence>
<organism evidence="8 9">
    <name type="scientific">Trichodelitschia bisporula</name>
    <dbReference type="NCBI Taxonomy" id="703511"/>
    <lineage>
        <taxon>Eukaryota</taxon>
        <taxon>Fungi</taxon>
        <taxon>Dikarya</taxon>
        <taxon>Ascomycota</taxon>
        <taxon>Pezizomycotina</taxon>
        <taxon>Dothideomycetes</taxon>
        <taxon>Dothideomycetes incertae sedis</taxon>
        <taxon>Phaeotrichales</taxon>
        <taxon>Phaeotrichaceae</taxon>
        <taxon>Trichodelitschia</taxon>
    </lineage>
</organism>
<name>A0A6G1I1M1_9PEZI</name>
<feature type="region of interest" description="Disordered" evidence="6">
    <location>
        <begin position="1"/>
        <end position="114"/>
    </location>
</feature>
<evidence type="ECO:0000313" key="9">
    <source>
        <dbReference type="Proteomes" id="UP000799640"/>
    </source>
</evidence>
<dbReference type="GO" id="GO:0008270">
    <property type="term" value="F:zinc ion binding"/>
    <property type="evidence" value="ECO:0007669"/>
    <property type="project" value="InterPro"/>
</dbReference>
<dbReference type="GO" id="GO:0005634">
    <property type="term" value="C:nucleus"/>
    <property type="evidence" value="ECO:0007669"/>
    <property type="project" value="UniProtKB-SubCell"/>
</dbReference>
<accession>A0A6G1I1M1</accession>
<dbReference type="Gene3D" id="4.10.240.10">
    <property type="entry name" value="Zn(2)-C6 fungal-type DNA-binding domain"/>
    <property type="match status" value="1"/>
</dbReference>
<dbReference type="InterPro" id="IPR001138">
    <property type="entry name" value="Zn2Cys6_DnaBD"/>
</dbReference>
<dbReference type="SUPFAM" id="SSF57701">
    <property type="entry name" value="Zn2/Cys6 DNA-binding domain"/>
    <property type="match status" value="1"/>
</dbReference>
<keyword evidence="2" id="KW-0479">Metal-binding</keyword>
<dbReference type="InterPro" id="IPR007219">
    <property type="entry name" value="XnlR_reg_dom"/>
</dbReference>
<feature type="domain" description="Zn(2)-C6 fungal-type" evidence="7">
    <location>
        <begin position="114"/>
        <end position="144"/>
    </location>
</feature>
<keyword evidence="4" id="KW-0804">Transcription</keyword>
<feature type="region of interest" description="Disordered" evidence="6">
    <location>
        <begin position="188"/>
        <end position="231"/>
    </location>
</feature>
<dbReference type="AlphaFoldDB" id="A0A6G1I1M1"/>
<dbReference type="EMBL" id="ML996692">
    <property type="protein sequence ID" value="KAF2401969.1"/>
    <property type="molecule type" value="Genomic_DNA"/>
</dbReference>
<evidence type="ECO:0000256" key="1">
    <source>
        <dbReference type="ARBA" id="ARBA00004123"/>
    </source>
</evidence>
<dbReference type="PANTHER" id="PTHR47338:SF28">
    <property type="entry name" value="C6 TRANSCRIPTION FACTOR"/>
    <property type="match status" value="1"/>
</dbReference>
<dbReference type="GO" id="GO:0003677">
    <property type="term" value="F:DNA binding"/>
    <property type="evidence" value="ECO:0007669"/>
    <property type="project" value="InterPro"/>
</dbReference>
<evidence type="ECO:0000256" key="2">
    <source>
        <dbReference type="ARBA" id="ARBA00022723"/>
    </source>
</evidence>
<evidence type="ECO:0000256" key="4">
    <source>
        <dbReference type="ARBA" id="ARBA00023163"/>
    </source>
</evidence>
<gene>
    <name evidence="8" type="ORF">EJ06DRAFT_581170</name>
</gene>
<comment type="subcellular location">
    <subcellularLocation>
        <location evidence="1">Nucleus</location>
    </subcellularLocation>
</comment>
<proteinExistence type="predicted"/>
<evidence type="ECO:0000256" key="6">
    <source>
        <dbReference type="SAM" id="MobiDB-lite"/>
    </source>
</evidence>
<keyword evidence="5" id="KW-0539">Nucleus</keyword>
<dbReference type="OrthoDB" id="5376052at2759"/>
<dbReference type="GO" id="GO:0006351">
    <property type="term" value="P:DNA-templated transcription"/>
    <property type="evidence" value="ECO:0007669"/>
    <property type="project" value="InterPro"/>
</dbReference>
<dbReference type="SMART" id="SM00066">
    <property type="entry name" value="GAL4"/>
    <property type="match status" value="1"/>
</dbReference>
<feature type="compositionally biased region" description="Basic and acidic residues" evidence="6">
    <location>
        <begin position="53"/>
        <end position="66"/>
    </location>
</feature>
<dbReference type="Pfam" id="PF04082">
    <property type="entry name" value="Fungal_trans"/>
    <property type="match status" value="1"/>
</dbReference>
<dbReference type="CDD" id="cd12148">
    <property type="entry name" value="fungal_TF_MHR"/>
    <property type="match status" value="1"/>
</dbReference>
<feature type="compositionally biased region" description="Pro residues" evidence="6">
    <location>
        <begin position="218"/>
        <end position="231"/>
    </location>
</feature>
<dbReference type="SMART" id="SM00906">
    <property type="entry name" value="Fungal_trans"/>
    <property type="match status" value="1"/>
</dbReference>
<dbReference type="Proteomes" id="UP000799640">
    <property type="component" value="Unassembled WGS sequence"/>
</dbReference>